<sequence length="132" mass="14483">MKKLLSILCIAVIAFTASSCKKETIVAPNNNQTILVNLRSQDWVTTDNGKNYTQIIDVPELDSYLTDHAGVLVYLTINDGVYEQVPEVYQGVSYSYTYSQGTVVLYAQSYDGAQTTPVPPNAIAKIVLVDSN</sequence>
<accession>A0A934PQL9</accession>
<gene>
    <name evidence="2" type="ORF">I5M19_01080</name>
</gene>
<protein>
    <recommendedName>
        <fullName evidence="4">DUF4377 domain-containing protein</fullName>
    </recommendedName>
</protein>
<dbReference type="RefSeq" id="WP_200063171.1">
    <property type="nucleotide sequence ID" value="NZ_JAEHFW010000001.1"/>
</dbReference>
<keyword evidence="1" id="KW-0732">Signal</keyword>
<dbReference type="EMBL" id="JAEHFW010000001">
    <property type="protein sequence ID" value="MBK0377882.1"/>
    <property type="molecule type" value="Genomic_DNA"/>
</dbReference>
<dbReference type="PROSITE" id="PS51257">
    <property type="entry name" value="PROKAR_LIPOPROTEIN"/>
    <property type="match status" value="1"/>
</dbReference>
<dbReference type="Proteomes" id="UP000613193">
    <property type="component" value="Unassembled WGS sequence"/>
</dbReference>
<feature type="chain" id="PRO_5037113259" description="DUF4377 domain-containing protein" evidence="1">
    <location>
        <begin position="22"/>
        <end position="132"/>
    </location>
</feature>
<evidence type="ECO:0000313" key="2">
    <source>
        <dbReference type="EMBL" id="MBK0377882.1"/>
    </source>
</evidence>
<proteinExistence type="predicted"/>
<dbReference type="AlphaFoldDB" id="A0A934PQL9"/>
<reference evidence="2" key="1">
    <citation type="submission" date="2020-12" db="EMBL/GenBank/DDBJ databases">
        <title>Bacterial novel species Mucilaginibacter sp. SD-g isolated from soil.</title>
        <authorList>
            <person name="Jung H.-Y."/>
        </authorList>
    </citation>
    <scope>NUCLEOTIDE SEQUENCE</scope>
    <source>
        <strain evidence="2">SD-g</strain>
    </source>
</reference>
<evidence type="ECO:0000313" key="3">
    <source>
        <dbReference type="Proteomes" id="UP000613193"/>
    </source>
</evidence>
<organism evidence="2 3">
    <name type="scientific">Mucilaginibacter segetis</name>
    <dbReference type="NCBI Taxonomy" id="2793071"/>
    <lineage>
        <taxon>Bacteria</taxon>
        <taxon>Pseudomonadati</taxon>
        <taxon>Bacteroidota</taxon>
        <taxon>Sphingobacteriia</taxon>
        <taxon>Sphingobacteriales</taxon>
        <taxon>Sphingobacteriaceae</taxon>
        <taxon>Mucilaginibacter</taxon>
    </lineage>
</organism>
<evidence type="ECO:0000256" key="1">
    <source>
        <dbReference type="SAM" id="SignalP"/>
    </source>
</evidence>
<evidence type="ECO:0008006" key="4">
    <source>
        <dbReference type="Google" id="ProtNLM"/>
    </source>
</evidence>
<keyword evidence="3" id="KW-1185">Reference proteome</keyword>
<name>A0A934PQL9_9SPHI</name>
<comment type="caution">
    <text evidence="2">The sequence shown here is derived from an EMBL/GenBank/DDBJ whole genome shotgun (WGS) entry which is preliminary data.</text>
</comment>
<feature type="signal peptide" evidence="1">
    <location>
        <begin position="1"/>
        <end position="21"/>
    </location>
</feature>